<dbReference type="EMBL" id="CP019646">
    <property type="protein sequence ID" value="AQQ72206.1"/>
    <property type="molecule type" value="Genomic_DNA"/>
</dbReference>
<proteinExistence type="predicted"/>
<evidence type="ECO:0000313" key="3">
    <source>
        <dbReference type="Proteomes" id="UP000188181"/>
    </source>
</evidence>
<feature type="chain" id="PRO_5012368034" description="PEP-CTERM protein-sorting domain-containing protein" evidence="1">
    <location>
        <begin position="31"/>
        <end position="211"/>
    </location>
</feature>
<reference evidence="3" key="1">
    <citation type="submission" date="2017-02" db="EMBL/GenBank/DDBJ databases">
        <title>Comparative genomics and description of representatives of a novel lineage of planctomycetes thriving in anoxic sediments.</title>
        <authorList>
            <person name="Spring S."/>
            <person name="Bunk B."/>
            <person name="Sproer C."/>
        </authorList>
    </citation>
    <scope>NUCLEOTIDE SEQUENCE [LARGE SCALE GENOMIC DNA]</scope>
    <source>
        <strain evidence="3">SM-Chi-D1</strain>
    </source>
</reference>
<organism evidence="2 3">
    <name type="scientific">Limihaloglobus sulfuriphilus</name>
    <dbReference type="NCBI Taxonomy" id="1851148"/>
    <lineage>
        <taxon>Bacteria</taxon>
        <taxon>Pseudomonadati</taxon>
        <taxon>Planctomycetota</taxon>
        <taxon>Phycisphaerae</taxon>
        <taxon>Sedimentisphaerales</taxon>
        <taxon>Sedimentisphaeraceae</taxon>
        <taxon>Limihaloglobus</taxon>
    </lineage>
</organism>
<protein>
    <recommendedName>
        <fullName evidence="4">PEP-CTERM protein-sorting domain-containing protein</fullName>
    </recommendedName>
</protein>
<keyword evidence="3" id="KW-1185">Reference proteome</keyword>
<gene>
    <name evidence="2" type="ORF">SMSP2_02587</name>
</gene>
<dbReference type="Proteomes" id="UP000188181">
    <property type="component" value="Chromosome"/>
</dbReference>
<sequence length="211" mass="23056" precursor="true">MKTLKKTYLNYLSIVSAVLLIVFLTNAAMADDLNAPDYRGDPLSVNVHYTGEASSGFVSLVNFSSVDDTDPSTFLYDIFPSEIISGENGRYIFEVPNFVDEMPIKYLRIQLTWQNVTTPPLGVNSEGVEGTSPVPGVVTFASNPLVFTQPDGGYQYFDLEYRPNPDYETISVQLAQDAVLVQAVIDSVSVPEPASLGLLLVGSLFAVRTKL</sequence>
<keyword evidence="1" id="KW-0732">Signal</keyword>
<dbReference type="AlphaFoldDB" id="A0A1R7T628"/>
<evidence type="ECO:0000313" key="2">
    <source>
        <dbReference type="EMBL" id="AQQ72206.1"/>
    </source>
</evidence>
<dbReference type="InterPro" id="IPR013424">
    <property type="entry name" value="Ice-binding_C"/>
</dbReference>
<dbReference type="KEGG" id="pbas:SMSP2_02587"/>
<feature type="signal peptide" evidence="1">
    <location>
        <begin position="1"/>
        <end position="30"/>
    </location>
</feature>
<dbReference type="NCBIfam" id="TIGR02595">
    <property type="entry name" value="PEP_CTERM"/>
    <property type="match status" value="1"/>
</dbReference>
<evidence type="ECO:0008006" key="4">
    <source>
        <dbReference type="Google" id="ProtNLM"/>
    </source>
</evidence>
<name>A0A1R7T628_9BACT</name>
<accession>A0A1R7T628</accession>
<evidence type="ECO:0000256" key="1">
    <source>
        <dbReference type="SAM" id="SignalP"/>
    </source>
</evidence>